<dbReference type="EMBL" id="AY915671">
    <property type="protein sequence ID" value="AAX30892.1"/>
    <property type="molecule type" value="mRNA"/>
</dbReference>
<reference evidence="2" key="2">
    <citation type="journal article" date="2006" name="PLoS Pathog.">
        <title>New perspectives on host-parasite interplay by comparative transcriptomic and proteomic analyses of Schistosoma japonicum.</title>
        <authorList>
            <person name="Liu F."/>
            <person name="Lu J."/>
            <person name="Hu W."/>
            <person name="Wang S.Y."/>
            <person name="Cui S.J."/>
            <person name="Chi M."/>
            <person name="Yan Q."/>
            <person name="Wang X.R."/>
            <person name="Song H.D."/>
            <person name="Xu X.N."/>
            <person name="Wang J.J."/>
            <person name="Zhang X.L."/>
            <person name="Zhang X."/>
            <person name="Wang Z.Q."/>
            <person name="Xue C.L."/>
            <person name="Brindley P.J."/>
            <person name="McManus D.P."/>
            <person name="Yang P.Y."/>
            <person name="Feng Z."/>
            <person name="Chen Z."/>
            <person name="Han Z.G."/>
        </authorList>
    </citation>
    <scope>NUCLEOTIDE SEQUENCE</scope>
</reference>
<dbReference type="PANTHER" id="PTHR10876">
    <property type="entry name" value="ZINC FINGER PROTEIN ZPR1"/>
    <property type="match status" value="1"/>
</dbReference>
<dbReference type="AlphaFoldDB" id="Q5BRE4"/>
<dbReference type="InterPro" id="IPR056180">
    <property type="entry name" value="ZPR1_jr_dom"/>
</dbReference>
<dbReference type="Gene3D" id="2.60.120.1040">
    <property type="entry name" value="ZPR1, A/B domain"/>
    <property type="match status" value="1"/>
</dbReference>
<reference evidence="2" key="1">
    <citation type="submission" date="2005-01" db="EMBL/GenBank/DDBJ databases">
        <authorList>
            <person name="Han Z."/>
        </authorList>
    </citation>
    <scope>NUCLEOTIDE SEQUENCE</scope>
</reference>
<dbReference type="InterPro" id="IPR040141">
    <property type="entry name" value="ZPR1"/>
</dbReference>
<dbReference type="Pfam" id="PF22794">
    <property type="entry name" value="jr-ZPR1"/>
    <property type="match status" value="1"/>
</dbReference>
<accession>Q5BRE4</accession>
<dbReference type="InterPro" id="IPR042451">
    <property type="entry name" value="ZPR1_A/B_dom"/>
</dbReference>
<protein>
    <submittedName>
        <fullName evidence="2">SJCHGC08508 protein</fullName>
    </submittedName>
</protein>
<dbReference type="GO" id="GO:0005634">
    <property type="term" value="C:nucleus"/>
    <property type="evidence" value="ECO:0007669"/>
    <property type="project" value="TreeGrafter"/>
</dbReference>
<dbReference type="PANTHER" id="PTHR10876:SF0">
    <property type="entry name" value="ZINC FINGER PROTEIN ZPR1"/>
    <property type="match status" value="1"/>
</dbReference>
<evidence type="ECO:0000259" key="1">
    <source>
        <dbReference type="Pfam" id="PF22794"/>
    </source>
</evidence>
<sequence length="71" mass="8221">MISHLKEVTSGMKLNLLFELNDPAGNSYIQNLYSPDPDPQLEIIEYERNDEENEQLGLTDMKTENYETIQS</sequence>
<proteinExistence type="evidence at transcript level"/>
<name>Q5BRE4_SCHJA</name>
<evidence type="ECO:0000313" key="2">
    <source>
        <dbReference type="EMBL" id="AAX30892.1"/>
    </source>
</evidence>
<organism evidence="2">
    <name type="scientific">Schistosoma japonicum</name>
    <name type="common">Blood fluke</name>
    <dbReference type="NCBI Taxonomy" id="6182"/>
    <lineage>
        <taxon>Eukaryota</taxon>
        <taxon>Metazoa</taxon>
        <taxon>Spiralia</taxon>
        <taxon>Lophotrochozoa</taxon>
        <taxon>Platyhelminthes</taxon>
        <taxon>Trematoda</taxon>
        <taxon>Digenea</taxon>
        <taxon>Strigeidida</taxon>
        <taxon>Schistosomatoidea</taxon>
        <taxon>Schistosomatidae</taxon>
        <taxon>Schistosoma</taxon>
    </lineage>
</organism>
<feature type="domain" description="ZPR1 jelly-roll" evidence="1">
    <location>
        <begin position="2"/>
        <end position="58"/>
    </location>
</feature>